<dbReference type="InterPro" id="IPR027417">
    <property type="entry name" value="P-loop_NTPase"/>
</dbReference>
<dbReference type="GO" id="GO:0003924">
    <property type="term" value="F:GTPase activity"/>
    <property type="evidence" value="ECO:0007669"/>
    <property type="project" value="InterPro"/>
</dbReference>
<keyword evidence="3" id="KW-1185">Reference proteome</keyword>
<feature type="domain" description="EngC GTPase" evidence="1">
    <location>
        <begin position="22"/>
        <end position="84"/>
    </location>
</feature>
<protein>
    <recommendedName>
        <fullName evidence="1">EngC GTPase domain-containing protein</fullName>
    </recommendedName>
</protein>
<evidence type="ECO:0000313" key="2">
    <source>
        <dbReference type="EMBL" id="PPQ70318.1"/>
    </source>
</evidence>
<dbReference type="OrthoDB" id="3118458at2759"/>
<evidence type="ECO:0000313" key="3">
    <source>
        <dbReference type="Proteomes" id="UP000284842"/>
    </source>
</evidence>
<name>A0A409VVP8_9AGAR</name>
<dbReference type="GO" id="GO:0005525">
    <property type="term" value="F:GTP binding"/>
    <property type="evidence" value="ECO:0007669"/>
    <property type="project" value="InterPro"/>
</dbReference>
<dbReference type="Proteomes" id="UP000284842">
    <property type="component" value="Unassembled WGS sequence"/>
</dbReference>
<reference evidence="2 3" key="1">
    <citation type="journal article" date="2018" name="Evol. Lett.">
        <title>Horizontal gene cluster transfer increased hallucinogenic mushroom diversity.</title>
        <authorList>
            <person name="Reynolds H.T."/>
            <person name="Vijayakumar V."/>
            <person name="Gluck-Thaler E."/>
            <person name="Korotkin H.B."/>
            <person name="Matheny P.B."/>
            <person name="Slot J.C."/>
        </authorList>
    </citation>
    <scope>NUCLEOTIDE SEQUENCE [LARGE SCALE GENOMIC DNA]</scope>
    <source>
        <strain evidence="2 3">2629</strain>
    </source>
</reference>
<organism evidence="2 3">
    <name type="scientific">Panaeolus cyanescens</name>
    <dbReference type="NCBI Taxonomy" id="181874"/>
    <lineage>
        <taxon>Eukaryota</taxon>
        <taxon>Fungi</taxon>
        <taxon>Dikarya</taxon>
        <taxon>Basidiomycota</taxon>
        <taxon>Agaricomycotina</taxon>
        <taxon>Agaricomycetes</taxon>
        <taxon>Agaricomycetidae</taxon>
        <taxon>Agaricales</taxon>
        <taxon>Agaricineae</taxon>
        <taxon>Galeropsidaceae</taxon>
        <taxon>Panaeolus</taxon>
    </lineage>
</organism>
<dbReference type="EMBL" id="NHTK01005958">
    <property type="protein sequence ID" value="PPQ70318.1"/>
    <property type="molecule type" value="Genomic_DNA"/>
</dbReference>
<comment type="caution">
    <text evidence="2">The sequence shown here is derived from an EMBL/GenBank/DDBJ whole genome shotgun (WGS) entry which is preliminary data.</text>
</comment>
<dbReference type="Pfam" id="PF03193">
    <property type="entry name" value="RsgA_GTPase"/>
    <property type="match status" value="1"/>
</dbReference>
<dbReference type="SUPFAM" id="SSF52540">
    <property type="entry name" value="P-loop containing nucleoside triphosphate hydrolases"/>
    <property type="match status" value="1"/>
</dbReference>
<proteinExistence type="predicted"/>
<accession>A0A409VVP8</accession>
<dbReference type="AlphaFoldDB" id="A0A409VVP8"/>
<dbReference type="InParanoid" id="A0A409VVP8"/>
<gene>
    <name evidence="2" type="ORF">CVT24_013013</name>
</gene>
<sequence length="283" mass="31203">MQEKGGNLVICSQPRPDDIVIPILGKSGHGKTTLLHRLAQSADEGVQSATHSLTPGKNIGVYRLLGQYDDKVVLIDTPGLENDGLNLNVGTVILKLHNEMEKYQKNKKVAGIIYVCSFDEQLQHSPTHYGADGVLARDAPPNETFTMMKNLCYKPECVTFLTWDWKNDLEEDEQKAERLFSEGFKEKTRGATYLNYLGTEKHMHEIVSAIAERYTVLAAQSAAGEMEVAAVPKLELQTLASSSVLSRVAEFFKTLSCCSACAEFSPIVECNKQGAKPSPQQHS</sequence>
<dbReference type="InterPro" id="IPR010914">
    <property type="entry name" value="RsgA_GTPase_dom"/>
</dbReference>
<dbReference type="Gene3D" id="3.40.50.300">
    <property type="entry name" value="P-loop containing nucleotide triphosphate hydrolases"/>
    <property type="match status" value="1"/>
</dbReference>
<evidence type="ECO:0000259" key="1">
    <source>
        <dbReference type="Pfam" id="PF03193"/>
    </source>
</evidence>